<evidence type="ECO:0000313" key="2">
    <source>
        <dbReference type="EMBL" id="MDI6448896.1"/>
    </source>
</evidence>
<gene>
    <name evidence="2" type="ORF">QJ522_07545</name>
</gene>
<reference evidence="2" key="1">
    <citation type="submission" date="2023-05" db="EMBL/GenBank/DDBJ databases">
        <title>Anaerotaeda fermentans gen. nov., sp. nov., a novel anaerobic planctomycete of the new family within the order Sedimentisphaerales isolated from Taman Peninsula, Russia.</title>
        <authorList>
            <person name="Khomyakova M.A."/>
            <person name="Merkel A.Y."/>
            <person name="Slobodkin A.I."/>
        </authorList>
    </citation>
    <scope>NUCLEOTIDE SEQUENCE</scope>
    <source>
        <strain evidence="2">M17dextr</strain>
    </source>
</reference>
<name>A0AAW6TT63_9BACT</name>
<proteinExistence type="predicted"/>
<sequence>MAEMNEGPVNQSHMIDTTDCLEAVGVFRGWKNFFFLLVVICLLLIQVSFWLVNLGFVAIPQVPVDPLTDSEVVQAAAAQAMTAAGEAPAPAVQSKIRLPLVEKLTWEHVKRTIEVVDGVLILTAGLFCLAMFFSLMVSLIGRLGGINHIARAFFLSLIMFVLVVPWQEVIGSSVIGVAYTPAELAKWVSDKGSGLTHTILYYLRFGGYWFLVVVLAIMSQARSARWTKAILRRLEII</sequence>
<protein>
    <submittedName>
        <fullName evidence="2">Uncharacterized protein</fullName>
    </submittedName>
</protein>
<organism evidence="2 3">
    <name type="scientific">Anaerobaca lacustris</name>
    <dbReference type="NCBI Taxonomy" id="3044600"/>
    <lineage>
        <taxon>Bacteria</taxon>
        <taxon>Pseudomonadati</taxon>
        <taxon>Planctomycetota</taxon>
        <taxon>Phycisphaerae</taxon>
        <taxon>Sedimentisphaerales</taxon>
        <taxon>Anaerobacaceae</taxon>
        <taxon>Anaerobaca</taxon>
    </lineage>
</organism>
<dbReference type="Proteomes" id="UP001431776">
    <property type="component" value="Unassembled WGS sequence"/>
</dbReference>
<feature type="transmembrane region" description="Helical" evidence="1">
    <location>
        <begin position="199"/>
        <end position="218"/>
    </location>
</feature>
<keyword evidence="1" id="KW-1133">Transmembrane helix</keyword>
<accession>A0AAW6TT63</accession>
<feature type="transmembrane region" description="Helical" evidence="1">
    <location>
        <begin position="33"/>
        <end position="59"/>
    </location>
</feature>
<evidence type="ECO:0000256" key="1">
    <source>
        <dbReference type="SAM" id="Phobius"/>
    </source>
</evidence>
<feature type="transmembrane region" description="Helical" evidence="1">
    <location>
        <begin position="119"/>
        <end position="140"/>
    </location>
</feature>
<feature type="transmembrane region" description="Helical" evidence="1">
    <location>
        <begin position="152"/>
        <end position="179"/>
    </location>
</feature>
<dbReference type="RefSeq" id="WP_349244306.1">
    <property type="nucleotide sequence ID" value="NZ_JASCXX010000007.1"/>
</dbReference>
<keyword evidence="3" id="KW-1185">Reference proteome</keyword>
<comment type="caution">
    <text evidence="2">The sequence shown here is derived from an EMBL/GenBank/DDBJ whole genome shotgun (WGS) entry which is preliminary data.</text>
</comment>
<dbReference type="AlphaFoldDB" id="A0AAW6TT63"/>
<dbReference type="EMBL" id="JASCXX010000007">
    <property type="protein sequence ID" value="MDI6448896.1"/>
    <property type="molecule type" value="Genomic_DNA"/>
</dbReference>
<evidence type="ECO:0000313" key="3">
    <source>
        <dbReference type="Proteomes" id="UP001431776"/>
    </source>
</evidence>
<keyword evidence="1" id="KW-0812">Transmembrane</keyword>
<keyword evidence="1" id="KW-0472">Membrane</keyword>